<evidence type="ECO:0000256" key="1">
    <source>
        <dbReference type="SAM" id="MobiDB-lite"/>
    </source>
</evidence>
<proteinExistence type="predicted"/>
<evidence type="ECO:0000313" key="2">
    <source>
        <dbReference type="EMBL" id="QDZ24708.1"/>
    </source>
</evidence>
<sequence length="73" mass="7085">MCSGKVSGQSQGGPGGGDRPSQGPVQAPGPEGAAPQGHPAYGPPGGGEEGRGLDWIGLDWMSGGGGVFRLGRV</sequence>
<name>A0A5B8MV89_9CHLO</name>
<feature type="region of interest" description="Disordered" evidence="1">
    <location>
        <begin position="1"/>
        <end position="53"/>
    </location>
</feature>
<evidence type="ECO:0000313" key="3">
    <source>
        <dbReference type="Proteomes" id="UP000316726"/>
    </source>
</evidence>
<dbReference type="EMBL" id="CP031047">
    <property type="protein sequence ID" value="QDZ24708.1"/>
    <property type="molecule type" value="Genomic_DNA"/>
</dbReference>
<dbReference type="Proteomes" id="UP000316726">
    <property type="component" value="Chromosome 14"/>
</dbReference>
<dbReference type="AlphaFoldDB" id="A0A5B8MV89"/>
<gene>
    <name evidence="2" type="ORF">A3770_14p72260</name>
</gene>
<keyword evidence="3" id="KW-1185">Reference proteome</keyword>
<reference evidence="2 3" key="1">
    <citation type="submission" date="2018-07" db="EMBL/GenBank/DDBJ databases">
        <title>The complete nuclear genome of the prasinophyte Chloropicon primus (CCMP1205).</title>
        <authorList>
            <person name="Pombert J.-F."/>
            <person name="Otis C."/>
            <person name="Turmel M."/>
            <person name="Lemieux C."/>
        </authorList>
    </citation>
    <scope>NUCLEOTIDE SEQUENCE [LARGE SCALE GENOMIC DNA]</scope>
    <source>
        <strain evidence="2 3">CCMP1205</strain>
    </source>
</reference>
<accession>A0A5B8MV89</accession>
<protein>
    <submittedName>
        <fullName evidence="2">Uncharacterized protein</fullName>
    </submittedName>
</protein>
<organism evidence="2 3">
    <name type="scientific">Chloropicon primus</name>
    <dbReference type="NCBI Taxonomy" id="1764295"/>
    <lineage>
        <taxon>Eukaryota</taxon>
        <taxon>Viridiplantae</taxon>
        <taxon>Chlorophyta</taxon>
        <taxon>Chloropicophyceae</taxon>
        <taxon>Chloropicales</taxon>
        <taxon>Chloropicaceae</taxon>
        <taxon>Chloropicon</taxon>
    </lineage>
</organism>